<accession>A0A015YJF3</accession>
<organism evidence="2 3">
    <name type="scientific">Bacteroides fragilis str. 2-F-2 #4</name>
    <dbReference type="NCBI Taxonomy" id="1339280"/>
    <lineage>
        <taxon>Bacteria</taxon>
        <taxon>Pseudomonadati</taxon>
        <taxon>Bacteroidota</taxon>
        <taxon>Bacteroidia</taxon>
        <taxon>Bacteroidales</taxon>
        <taxon>Bacteroidaceae</taxon>
        <taxon>Bacteroides</taxon>
    </lineage>
</organism>
<comment type="caution">
    <text evidence="2">The sequence shown here is derived from an EMBL/GenBank/DDBJ whole genome shotgun (WGS) entry which is preliminary data.</text>
</comment>
<evidence type="ECO:0000313" key="2">
    <source>
        <dbReference type="EMBL" id="EXZ46575.1"/>
    </source>
</evidence>
<dbReference type="AlphaFoldDB" id="A0A015YJF3"/>
<dbReference type="PATRIC" id="fig|1339280.3.peg.297"/>
<reference evidence="2 3" key="1">
    <citation type="submission" date="2014-02" db="EMBL/GenBank/DDBJ databases">
        <authorList>
            <person name="Sears C."/>
            <person name="Carroll K."/>
            <person name="Sack B.R."/>
            <person name="Qadri F."/>
            <person name="Myers L.L."/>
            <person name="Chung G.-T."/>
            <person name="Escheverria P."/>
            <person name="Fraser C.M."/>
            <person name="Sadzewicz L."/>
            <person name="Shefchek K.A."/>
            <person name="Tallon L."/>
            <person name="Das S.P."/>
            <person name="Daugherty S."/>
            <person name="Mongodin E.F."/>
        </authorList>
    </citation>
    <scope>NUCLEOTIDE SEQUENCE [LARGE SCALE GENOMIC DNA]</scope>
    <source>
        <strain evidence="2 3">2-F-2 #4</strain>
    </source>
</reference>
<protein>
    <submittedName>
        <fullName evidence="2">Uncharacterized protein</fullName>
    </submittedName>
</protein>
<gene>
    <name evidence="2" type="ORF">M076_0308</name>
</gene>
<name>A0A015YJF3_BACFG</name>
<evidence type="ECO:0000256" key="1">
    <source>
        <dbReference type="SAM" id="Phobius"/>
    </source>
</evidence>
<proteinExistence type="predicted"/>
<dbReference type="Proteomes" id="UP000022272">
    <property type="component" value="Unassembled WGS sequence"/>
</dbReference>
<keyword evidence="1" id="KW-1133">Transmembrane helix</keyword>
<feature type="transmembrane region" description="Helical" evidence="1">
    <location>
        <begin position="16"/>
        <end position="34"/>
    </location>
</feature>
<evidence type="ECO:0000313" key="3">
    <source>
        <dbReference type="Proteomes" id="UP000022272"/>
    </source>
</evidence>
<keyword evidence="1" id="KW-0472">Membrane</keyword>
<dbReference type="EMBL" id="JGDM01000007">
    <property type="protein sequence ID" value="EXZ46575.1"/>
    <property type="molecule type" value="Genomic_DNA"/>
</dbReference>
<keyword evidence="1" id="KW-0812">Transmembrane</keyword>
<sequence length="57" mass="6707">MPTPFLGNVGFRVQKARLFVAFTPIITLLSFRLNRKEGRGSYQKRHFKYFLKADTDK</sequence>